<evidence type="ECO:0000256" key="2">
    <source>
        <dbReference type="ARBA" id="ARBA00023125"/>
    </source>
</evidence>
<dbReference type="SMART" id="SM00345">
    <property type="entry name" value="HTH_GNTR"/>
    <property type="match status" value="1"/>
</dbReference>
<keyword evidence="1" id="KW-0805">Transcription regulation</keyword>
<dbReference type="Gene3D" id="1.10.10.10">
    <property type="entry name" value="Winged helix-like DNA-binding domain superfamily/Winged helix DNA-binding domain"/>
    <property type="match status" value="1"/>
</dbReference>
<dbReference type="OrthoDB" id="9028214at2"/>
<dbReference type="Pfam" id="PF00392">
    <property type="entry name" value="GntR"/>
    <property type="match status" value="1"/>
</dbReference>
<dbReference type="PROSITE" id="PS50949">
    <property type="entry name" value="HTH_GNTR"/>
    <property type="match status" value="1"/>
</dbReference>
<dbReference type="RefSeq" id="WP_061136898.1">
    <property type="nucleotide sequence ID" value="NZ_FCNX02000013.1"/>
</dbReference>
<proteinExistence type="predicted"/>
<comment type="caution">
    <text evidence="5">The sequence shown here is derived from an EMBL/GenBank/DDBJ whole genome shotgun (WGS) entry which is preliminary data.</text>
</comment>
<dbReference type="Proteomes" id="UP000054903">
    <property type="component" value="Unassembled WGS sequence"/>
</dbReference>
<reference evidence="5" key="1">
    <citation type="submission" date="2016-01" db="EMBL/GenBank/DDBJ databases">
        <authorList>
            <person name="Peeters C."/>
        </authorList>
    </citation>
    <scope>NUCLEOTIDE SEQUENCE</scope>
    <source>
        <strain evidence="5">LMG 29320</strain>
    </source>
</reference>
<accession>A0A158D2I7</accession>
<name>A0A158D2I7_9BURK</name>
<evidence type="ECO:0000313" key="5">
    <source>
        <dbReference type="EMBL" id="SAK88713.1"/>
    </source>
</evidence>
<dbReference type="PRINTS" id="PR00035">
    <property type="entry name" value="HTHGNTR"/>
</dbReference>
<dbReference type="STRING" id="1777138.AWB77_04813"/>
<evidence type="ECO:0000313" key="6">
    <source>
        <dbReference type="Proteomes" id="UP000054903"/>
    </source>
</evidence>
<feature type="domain" description="HTH gntR-type" evidence="4">
    <location>
        <begin position="9"/>
        <end position="78"/>
    </location>
</feature>
<dbReference type="GO" id="GO:0003677">
    <property type="term" value="F:DNA binding"/>
    <property type="evidence" value="ECO:0007669"/>
    <property type="project" value="UniProtKB-KW"/>
</dbReference>
<evidence type="ECO:0000259" key="4">
    <source>
        <dbReference type="PROSITE" id="PS50949"/>
    </source>
</evidence>
<keyword evidence="6" id="KW-1185">Reference proteome</keyword>
<keyword evidence="2" id="KW-0238">DNA-binding</keyword>
<dbReference type="InterPro" id="IPR000524">
    <property type="entry name" value="Tscrpt_reg_HTH_GntR"/>
</dbReference>
<dbReference type="InterPro" id="IPR036388">
    <property type="entry name" value="WH-like_DNA-bd_sf"/>
</dbReference>
<evidence type="ECO:0000256" key="3">
    <source>
        <dbReference type="ARBA" id="ARBA00023163"/>
    </source>
</evidence>
<keyword evidence="3" id="KW-0804">Transcription</keyword>
<protein>
    <submittedName>
        <fullName evidence="5">GntR family transcriptional regulator</fullName>
    </submittedName>
</protein>
<evidence type="ECO:0000256" key="1">
    <source>
        <dbReference type="ARBA" id="ARBA00023015"/>
    </source>
</evidence>
<dbReference type="EMBL" id="FCNX02000013">
    <property type="protein sequence ID" value="SAK88713.1"/>
    <property type="molecule type" value="Genomic_DNA"/>
</dbReference>
<dbReference type="AlphaFoldDB" id="A0A158D2I7"/>
<sequence length="136" mass="14808">MHTHKPAVARPHSLVAKTLDGLIEIVIATGAGGRIPTQDEISKRFRVSRTVLREALSKLELLNVITVRPKTGTTVNASAEWHTVNADVVSWRVRAGEKSEDVINGTVSLARELVMQHRAPVAEAVVASFRAKSRQA</sequence>
<gene>
    <name evidence="5" type="ORF">AWB77_04813</name>
</gene>
<dbReference type="GO" id="GO:0003700">
    <property type="term" value="F:DNA-binding transcription factor activity"/>
    <property type="evidence" value="ECO:0007669"/>
    <property type="project" value="InterPro"/>
</dbReference>
<dbReference type="InterPro" id="IPR036390">
    <property type="entry name" value="WH_DNA-bd_sf"/>
</dbReference>
<dbReference type="SUPFAM" id="SSF46785">
    <property type="entry name" value="Winged helix' DNA-binding domain"/>
    <property type="match status" value="1"/>
</dbReference>
<organism evidence="5 6">
    <name type="scientific">Caballeronia fortuita</name>
    <dbReference type="NCBI Taxonomy" id="1777138"/>
    <lineage>
        <taxon>Bacteria</taxon>
        <taxon>Pseudomonadati</taxon>
        <taxon>Pseudomonadota</taxon>
        <taxon>Betaproteobacteria</taxon>
        <taxon>Burkholderiales</taxon>
        <taxon>Burkholderiaceae</taxon>
        <taxon>Caballeronia</taxon>
    </lineage>
</organism>